<protein>
    <submittedName>
        <fullName evidence="1">Uncharacterized protein</fullName>
    </submittedName>
</protein>
<evidence type="ECO:0000313" key="2">
    <source>
        <dbReference type="Proteomes" id="UP000030655"/>
    </source>
</evidence>
<proteinExistence type="predicted"/>
<dbReference type="AlphaFoldDB" id="A0A059F295"/>
<dbReference type="OrthoDB" id="10468545at2759"/>
<accession>A0A059F295</accession>
<organism evidence="1 2">
    <name type="scientific">Anncaliia algerae PRA339</name>
    <dbReference type="NCBI Taxonomy" id="1288291"/>
    <lineage>
        <taxon>Eukaryota</taxon>
        <taxon>Fungi</taxon>
        <taxon>Fungi incertae sedis</taxon>
        <taxon>Microsporidia</taxon>
        <taxon>Tubulinosematoidea</taxon>
        <taxon>Tubulinosematidae</taxon>
        <taxon>Anncaliia</taxon>
    </lineage>
</organism>
<dbReference type="VEuPathDB" id="MicrosporidiaDB:H312_01204"/>
<reference evidence="2" key="1">
    <citation type="submission" date="2013-02" db="EMBL/GenBank/DDBJ databases">
        <authorList>
            <consortium name="The Broad Institute Genome Sequencing Platform"/>
            <person name="Cuomo C."/>
            <person name="Becnel J."/>
            <person name="Sanscrainte N."/>
            <person name="Walker B."/>
            <person name="Young S.K."/>
            <person name="Zeng Q."/>
            <person name="Gargeya S."/>
            <person name="Fitzgerald M."/>
            <person name="Haas B."/>
            <person name="Abouelleil A."/>
            <person name="Alvarado L."/>
            <person name="Arachchi H.M."/>
            <person name="Berlin A.M."/>
            <person name="Chapman S.B."/>
            <person name="Dewar J."/>
            <person name="Goldberg J."/>
            <person name="Griggs A."/>
            <person name="Gujja S."/>
            <person name="Hansen M."/>
            <person name="Howarth C."/>
            <person name="Imamovic A."/>
            <person name="Larimer J."/>
            <person name="McCowan C."/>
            <person name="Murphy C."/>
            <person name="Neiman D."/>
            <person name="Pearson M."/>
            <person name="Priest M."/>
            <person name="Roberts A."/>
            <person name="Saif S."/>
            <person name="Shea T."/>
            <person name="Sisk P."/>
            <person name="Sykes S."/>
            <person name="Wortman J."/>
            <person name="Nusbaum C."/>
            <person name="Birren B."/>
        </authorList>
    </citation>
    <scope>NUCLEOTIDE SEQUENCE [LARGE SCALE GENOMIC DNA]</scope>
    <source>
        <strain evidence="2">PRA339</strain>
    </source>
</reference>
<dbReference type="Proteomes" id="UP000030655">
    <property type="component" value="Unassembled WGS sequence"/>
</dbReference>
<evidence type="ECO:0000313" key="1">
    <source>
        <dbReference type="EMBL" id="KCZ81325.1"/>
    </source>
</evidence>
<name>A0A059F295_9MICR</name>
<gene>
    <name evidence="1" type="ORF">H312_01204</name>
</gene>
<keyword evidence="2" id="KW-1185">Reference proteome</keyword>
<reference evidence="1 2" key="2">
    <citation type="submission" date="2014-03" db="EMBL/GenBank/DDBJ databases">
        <title>The Genome Sequence of Anncaliia algerae insect isolate PRA339.</title>
        <authorList>
            <consortium name="The Broad Institute Genome Sequencing Platform"/>
            <consortium name="The Broad Institute Genome Sequencing Center for Infectious Disease"/>
            <person name="Cuomo C."/>
            <person name="Becnel J."/>
            <person name="Sanscrainte N."/>
            <person name="Walker B."/>
            <person name="Young S.K."/>
            <person name="Zeng Q."/>
            <person name="Gargeya S."/>
            <person name="Fitzgerald M."/>
            <person name="Haas B."/>
            <person name="Abouelleil A."/>
            <person name="Alvarado L."/>
            <person name="Arachchi H.M."/>
            <person name="Berlin A.M."/>
            <person name="Chapman S.B."/>
            <person name="Dewar J."/>
            <person name="Goldberg J."/>
            <person name="Griggs A."/>
            <person name="Gujja S."/>
            <person name="Hansen M."/>
            <person name="Howarth C."/>
            <person name="Imamovic A."/>
            <person name="Larimer J."/>
            <person name="McCowan C."/>
            <person name="Murphy C."/>
            <person name="Neiman D."/>
            <person name="Pearson M."/>
            <person name="Priest M."/>
            <person name="Roberts A."/>
            <person name="Saif S."/>
            <person name="Shea T."/>
            <person name="Sisk P."/>
            <person name="Sykes S."/>
            <person name="Wortman J."/>
            <person name="Nusbaum C."/>
            <person name="Birren B."/>
        </authorList>
    </citation>
    <scope>NUCLEOTIDE SEQUENCE [LARGE SCALE GENOMIC DNA]</scope>
    <source>
        <strain evidence="1 2">PRA339</strain>
    </source>
</reference>
<sequence length="193" mass="22692">MFQALYLIAISSRLITHKETVVNLAGFPEKQIILENNRNVIVRKNDDIWSNRNFGNLLYVIPIGHNRYYIKFDSENYLFLNSRTNVISTKRLNYIKGTMNYDEGFEWKIHETLEGLKFESSEKCIQVFSSNKSDEILYLRATSCTNNLAQLFEMIEATIRDDFPELYINTKGKILPDRNNKEPIIQDFVINDY</sequence>
<dbReference type="HOGENOM" id="CLU_1408407_0_0_1"/>
<dbReference type="EMBL" id="KK365144">
    <property type="protein sequence ID" value="KCZ81325.1"/>
    <property type="molecule type" value="Genomic_DNA"/>
</dbReference>